<gene>
    <name evidence="2" type="ORF">Plil01_000604500</name>
</gene>
<comment type="caution">
    <text evidence="2">The sequence shown here is derived from an EMBL/GenBank/DDBJ whole genome shotgun (WGS) entry which is preliminary data.</text>
</comment>
<evidence type="ECO:0000313" key="2">
    <source>
        <dbReference type="EMBL" id="GMF16779.1"/>
    </source>
</evidence>
<dbReference type="Proteomes" id="UP001165083">
    <property type="component" value="Unassembled WGS sequence"/>
</dbReference>
<accession>A0A9W6WUJ0</accession>
<reference evidence="2" key="1">
    <citation type="submission" date="2023-04" db="EMBL/GenBank/DDBJ databases">
        <title>Phytophthora lilii NBRC 32176.</title>
        <authorList>
            <person name="Ichikawa N."/>
            <person name="Sato H."/>
            <person name="Tonouchi N."/>
        </authorList>
    </citation>
    <scope>NUCLEOTIDE SEQUENCE</scope>
    <source>
        <strain evidence="2">NBRC 32176</strain>
    </source>
</reference>
<organism evidence="2 3">
    <name type="scientific">Phytophthora lilii</name>
    <dbReference type="NCBI Taxonomy" id="2077276"/>
    <lineage>
        <taxon>Eukaryota</taxon>
        <taxon>Sar</taxon>
        <taxon>Stramenopiles</taxon>
        <taxon>Oomycota</taxon>
        <taxon>Peronosporomycetes</taxon>
        <taxon>Peronosporales</taxon>
        <taxon>Peronosporaceae</taxon>
        <taxon>Phytophthora</taxon>
    </lineage>
</organism>
<dbReference type="AlphaFoldDB" id="A0A9W6WUJ0"/>
<feature type="compositionally biased region" description="Pro residues" evidence="1">
    <location>
        <begin position="91"/>
        <end position="102"/>
    </location>
</feature>
<dbReference type="EMBL" id="BSXW01000262">
    <property type="protein sequence ID" value="GMF16779.1"/>
    <property type="molecule type" value="Genomic_DNA"/>
</dbReference>
<protein>
    <submittedName>
        <fullName evidence="2">Unnamed protein product</fullName>
    </submittedName>
</protein>
<evidence type="ECO:0000256" key="1">
    <source>
        <dbReference type="SAM" id="MobiDB-lite"/>
    </source>
</evidence>
<proteinExistence type="predicted"/>
<name>A0A9W6WUJ0_9STRA</name>
<evidence type="ECO:0000313" key="3">
    <source>
        <dbReference type="Proteomes" id="UP001165083"/>
    </source>
</evidence>
<sequence>MEEEGEEMVEDVADHDPKIDCVQNRIATKGLLLLVQSTAPIIVVFGGFAAEYEENTERKRSKKGGRGGRQSDEAPVFTLSDISSDEETAKPFPPSLSVPLGPPTSAQAMTVRESDTGMDEIRFQTQVIDLASDTESE</sequence>
<feature type="region of interest" description="Disordered" evidence="1">
    <location>
        <begin position="54"/>
        <end position="106"/>
    </location>
</feature>
<dbReference type="OrthoDB" id="439808at2759"/>
<keyword evidence="3" id="KW-1185">Reference proteome</keyword>